<feature type="domain" description="Potassium channel" evidence="11">
    <location>
        <begin position="312"/>
        <end position="385"/>
    </location>
</feature>
<evidence type="ECO:0000256" key="7">
    <source>
        <dbReference type="ARBA" id="ARBA00023303"/>
    </source>
</evidence>
<dbReference type="STRING" id="174720.A0A0N5B2W6"/>
<keyword evidence="2 8" id="KW-0813">Transport</keyword>
<accession>A0A0N5B2W6</accession>
<dbReference type="PRINTS" id="PR01333">
    <property type="entry name" value="2POREKCHANEL"/>
</dbReference>
<keyword evidence="12" id="KW-1185">Reference proteome</keyword>
<keyword evidence="4 10" id="KW-1133">Transmembrane helix</keyword>
<keyword evidence="5 8" id="KW-0406">Ion transport</keyword>
<dbReference type="GO" id="GO:0015271">
    <property type="term" value="F:outward rectifier potassium channel activity"/>
    <property type="evidence" value="ECO:0007669"/>
    <property type="project" value="TreeGrafter"/>
</dbReference>
<evidence type="ECO:0000256" key="2">
    <source>
        <dbReference type="ARBA" id="ARBA00022448"/>
    </source>
</evidence>
<dbReference type="GO" id="GO:0005886">
    <property type="term" value="C:plasma membrane"/>
    <property type="evidence" value="ECO:0007669"/>
    <property type="project" value="TreeGrafter"/>
</dbReference>
<evidence type="ECO:0000256" key="9">
    <source>
        <dbReference type="SAM" id="MobiDB-lite"/>
    </source>
</evidence>
<reference evidence="13" key="1">
    <citation type="submission" date="2017-02" db="UniProtKB">
        <authorList>
            <consortium name="WormBaseParasite"/>
        </authorList>
    </citation>
    <scope>IDENTIFICATION</scope>
</reference>
<feature type="transmembrane region" description="Helical" evidence="10">
    <location>
        <begin position="358"/>
        <end position="384"/>
    </location>
</feature>
<evidence type="ECO:0000259" key="11">
    <source>
        <dbReference type="Pfam" id="PF07885"/>
    </source>
</evidence>
<dbReference type="AlphaFoldDB" id="A0A0N5B2W6"/>
<proteinExistence type="inferred from homology"/>
<dbReference type="SUPFAM" id="SSF81324">
    <property type="entry name" value="Voltage-gated potassium channels"/>
    <property type="match status" value="2"/>
</dbReference>
<keyword evidence="6 10" id="KW-0472">Membrane</keyword>
<dbReference type="GO" id="GO:0022841">
    <property type="term" value="F:potassium ion leak channel activity"/>
    <property type="evidence" value="ECO:0007669"/>
    <property type="project" value="TreeGrafter"/>
</dbReference>
<keyword evidence="7 8" id="KW-0407">Ion channel</keyword>
<feature type="compositionally biased region" description="Acidic residues" evidence="9">
    <location>
        <begin position="289"/>
        <end position="298"/>
    </location>
</feature>
<feature type="compositionally biased region" description="Polar residues" evidence="9">
    <location>
        <begin position="613"/>
        <end position="622"/>
    </location>
</feature>
<feature type="compositionally biased region" description="Pro residues" evidence="9">
    <location>
        <begin position="547"/>
        <end position="564"/>
    </location>
</feature>
<evidence type="ECO:0000256" key="3">
    <source>
        <dbReference type="ARBA" id="ARBA00022692"/>
    </source>
</evidence>
<feature type="region of interest" description="Disordered" evidence="9">
    <location>
        <begin position="603"/>
        <end position="753"/>
    </location>
</feature>
<dbReference type="WBParaSite" id="SPAL_0000041800.1">
    <property type="protein sequence ID" value="SPAL_0000041800.1"/>
    <property type="gene ID" value="SPAL_0000041800"/>
</dbReference>
<dbReference type="GO" id="GO:0030322">
    <property type="term" value="P:stabilization of membrane potential"/>
    <property type="evidence" value="ECO:0007669"/>
    <property type="project" value="TreeGrafter"/>
</dbReference>
<evidence type="ECO:0000256" key="6">
    <source>
        <dbReference type="ARBA" id="ARBA00023136"/>
    </source>
</evidence>
<dbReference type="Gene3D" id="1.10.287.70">
    <property type="match status" value="1"/>
</dbReference>
<dbReference type="PANTHER" id="PTHR11003">
    <property type="entry name" value="POTASSIUM CHANNEL, SUBFAMILY K"/>
    <property type="match status" value="1"/>
</dbReference>
<feature type="domain" description="Potassium channel" evidence="11">
    <location>
        <begin position="116"/>
        <end position="174"/>
    </location>
</feature>
<comment type="similarity">
    <text evidence="8">Belongs to the two pore domain potassium channel (TC 1.A.1.8) family.</text>
</comment>
<sequence length="753" mass="84876">MICGVAVYAIFGAIIMQNLEAKPMVEEQNSNKRGTRELAKNEDNEILKINRHCLVEELQKSINTMCSESKITLGDMLHSIDSCYHVMVNSKSVDSLHIIEKIIHNTETGKDEVVLFEEWSFSDSILFAFTVITTIGYGNVAPKTFGGRMFCIFYGLIGIPFTLLAIADLGKFISEVMVSASNVYNVTVKKVRKKLRRYKNYRYLKIFTRQKKSKNPLDSNKNSIYINPEHVEDLEGALNYKEDVNEPLTLPSSTKKLNKSYNSKESIVNYDDNASIVEYEDGERKENDNSESEDDENDNAYSNQTCSLIGLFIIYIIIGAMMLSSYEPEMTFFNAIYFNFVSLTSIGLGDIVPKSQEYMVFTIIYIAIGLALTTIAIDIAADYLKKLHYFGRKIENVASVTIWFGGNKLTMRQLVKNLGDQFNLPITTIRNLNLDDFVDKAIKVEAGEIETLRPPPLQPENIKTLDESVVFADGSNDWIPNDEDDFNDVYVEVEQPIILELSPKHATPVDNNITLPSPEEVIHIKTPTPEPKSPTPPYIPTPEERIPTPPKVETPEPEIPPLKTPSPVMKKEPLVDEYMLNQKRRGYSEDAWRRYQEYQKQWQKLRQVKRSTGKSPNRNFSSVVEVATNELIKNRKTSDTSHLSSTNNNSPSSTINNVKKRSLQSEVFRPSSRNHLSSSSTTKANEGARKRSPSTNESRKVDSKKSVGFTNSSIKNDKDTSLEGIKTGTSSTPVKGKPPSITSLSTRLPKGSR</sequence>
<evidence type="ECO:0000313" key="13">
    <source>
        <dbReference type="WBParaSite" id="SPAL_0000041800.1"/>
    </source>
</evidence>
<evidence type="ECO:0000256" key="10">
    <source>
        <dbReference type="SAM" id="Phobius"/>
    </source>
</evidence>
<feature type="compositionally biased region" description="Pro residues" evidence="9">
    <location>
        <begin position="528"/>
        <end position="540"/>
    </location>
</feature>
<evidence type="ECO:0000256" key="5">
    <source>
        <dbReference type="ARBA" id="ARBA00023065"/>
    </source>
</evidence>
<feature type="compositionally biased region" description="Low complexity" evidence="9">
    <location>
        <begin position="671"/>
        <end position="680"/>
    </location>
</feature>
<evidence type="ECO:0000256" key="1">
    <source>
        <dbReference type="ARBA" id="ARBA00004141"/>
    </source>
</evidence>
<dbReference type="InterPro" id="IPR003280">
    <property type="entry name" value="2pore_dom_K_chnl"/>
</dbReference>
<feature type="region of interest" description="Disordered" evidence="9">
    <location>
        <begin position="279"/>
        <end position="300"/>
    </location>
</feature>
<name>A0A0N5B2W6_STREA</name>
<organism evidence="12 13">
    <name type="scientific">Strongyloides papillosus</name>
    <name type="common">Intestinal threadworm</name>
    <dbReference type="NCBI Taxonomy" id="174720"/>
    <lineage>
        <taxon>Eukaryota</taxon>
        <taxon>Metazoa</taxon>
        <taxon>Ecdysozoa</taxon>
        <taxon>Nematoda</taxon>
        <taxon>Chromadorea</taxon>
        <taxon>Rhabditida</taxon>
        <taxon>Tylenchina</taxon>
        <taxon>Panagrolaimomorpha</taxon>
        <taxon>Strongyloidoidea</taxon>
        <taxon>Strongyloididae</taxon>
        <taxon>Strongyloides</taxon>
    </lineage>
</organism>
<dbReference type="Pfam" id="PF07885">
    <property type="entry name" value="Ion_trans_2"/>
    <property type="match status" value="2"/>
</dbReference>
<evidence type="ECO:0000313" key="12">
    <source>
        <dbReference type="Proteomes" id="UP000046392"/>
    </source>
</evidence>
<feature type="transmembrane region" description="Helical" evidence="10">
    <location>
        <begin position="332"/>
        <end position="352"/>
    </location>
</feature>
<comment type="subcellular location">
    <subcellularLocation>
        <location evidence="1">Membrane</location>
        <topology evidence="1">Multi-pass membrane protein</topology>
    </subcellularLocation>
</comment>
<feature type="region of interest" description="Disordered" evidence="9">
    <location>
        <begin position="523"/>
        <end position="575"/>
    </location>
</feature>
<protein>
    <submittedName>
        <fullName evidence="13">Potassium channel subfamily K member 18</fullName>
    </submittedName>
</protein>
<feature type="transmembrane region" description="Helical" evidence="10">
    <location>
        <begin position="307"/>
        <end position="325"/>
    </location>
</feature>
<dbReference type="PANTHER" id="PTHR11003:SF317">
    <property type="entry name" value="POTASSIUM CHANNEL DOMAIN-CONTAINING PROTEIN"/>
    <property type="match status" value="1"/>
</dbReference>
<dbReference type="InterPro" id="IPR013099">
    <property type="entry name" value="K_chnl_dom"/>
</dbReference>
<evidence type="ECO:0000256" key="8">
    <source>
        <dbReference type="RuleBase" id="RU003857"/>
    </source>
</evidence>
<keyword evidence="3 8" id="KW-0812">Transmembrane</keyword>
<evidence type="ECO:0000256" key="4">
    <source>
        <dbReference type="ARBA" id="ARBA00022989"/>
    </source>
</evidence>
<feature type="compositionally biased region" description="Low complexity" evidence="9">
    <location>
        <begin position="640"/>
        <end position="657"/>
    </location>
</feature>
<dbReference type="Proteomes" id="UP000046392">
    <property type="component" value="Unplaced"/>
</dbReference>